<proteinExistence type="predicted"/>
<dbReference type="InterPro" id="IPR011051">
    <property type="entry name" value="RmlC_Cupin_sf"/>
</dbReference>
<dbReference type="Gene3D" id="2.60.120.10">
    <property type="entry name" value="Jelly Rolls"/>
    <property type="match status" value="1"/>
</dbReference>
<gene>
    <name evidence="1" type="ORF">OG327_10690</name>
</gene>
<dbReference type="EMBL" id="CP108264">
    <property type="protein sequence ID" value="WTU73765.1"/>
    <property type="molecule type" value="Genomic_DNA"/>
</dbReference>
<reference evidence="1" key="1">
    <citation type="submission" date="2022-10" db="EMBL/GenBank/DDBJ databases">
        <title>The complete genomes of actinobacterial strains from the NBC collection.</title>
        <authorList>
            <person name="Joergensen T.S."/>
            <person name="Alvarez Arevalo M."/>
            <person name="Sterndorff E.B."/>
            <person name="Faurdal D."/>
            <person name="Vuksanovic O."/>
            <person name="Mourched A.-S."/>
            <person name="Charusanti P."/>
            <person name="Shaw S."/>
            <person name="Blin K."/>
            <person name="Weber T."/>
        </authorList>
    </citation>
    <scope>NUCLEOTIDE SEQUENCE</scope>
    <source>
        <strain evidence="1">NBC_00049</strain>
    </source>
</reference>
<dbReference type="SUPFAM" id="SSF51182">
    <property type="entry name" value="RmlC-like cupins"/>
    <property type="match status" value="1"/>
</dbReference>
<protein>
    <recommendedName>
        <fullName evidence="2">Cupin domain-containing protein</fullName>
    </recommendedName>
</protein>
<evidence type="ECO:0008006" key="2">
    <source>
        <dbReference type="Google" id="ProtNLM"/>
    </source>
</evidence>
<organism evidence="1">
    <name type="scientific">Streptomyces sp. NBC_00049</name>
    <dbReference type="NCBI Taxonomy" id="2903617"/>
    <lineage>
        <taxon>Bacteria</taxon>
        <taxon>Bacillati</taxon>
        <taxon>Actinomycetota</taxon>
        <taxon>Actinomycetes</taxon>
        <taxon>Kitasatosporales</taxon>
        <taxon>Streptomycetaceae</taxon>
        <taxon>Streptomyces</taxon>
    </lineage>
</organism>
<sequence length="121" mass="13143">MTGTTREQTPVAFDNDGAELRTCEIGGDFTVGFVRFDKGVDMSPAFAGLPGDLCTCPHWGYVLKGKIKLHTRDGDTVYSAGEAFYWAPGHAPEAVEDTEFIDFSPKAEFDVVVKHVAARLA</sequence>
<name>A0AAU2JM14_9ACTN</name>
<accession>A0AAU2JM14</accession>
<dbReference type="InterPro" id="IPR014710">
    <property type="entry name" value="RmlC-like_jellyroll"/>
</dbReference>
<evidence type="ECO:0000313" key="1">
    <source>
        <dbReference type="EMBL" id="WTU73765.1"/>
    </source>
</evidence>
<dbReference type="AlphaFoldDB" id="A0AAU2JM14"/>